<evidence type="ECO:0000313" key="13">
    <source>
        <dbReference type="Proteomes" id="UP000327085"/>
    </source>
</evidence>
<dbReference type="Proteomes" id="UP001054821">
    <property type="component" value="Chromosome 6"/>
</dbReference>
<dbReference type="Proteomes" id="UP000327085">
    <property type="component" value="Chromosome 6"/>
</dbReference>
<evidence type="ECO:0000256" key="1">
    <source>
        <dbReference type="ARBA" id="ARBA00004123"/>
    </source>
</evidence>
<dbReference type="InterPro" id="IPR038168">
    <property type="entry name" value="TF_DP_C_sf"/>
</dbReference>
<evidence type="ECO:0000256" key="3">
    <source>
        <dbReference type="ARBA" id="ARBA00023015"/>
    </source>
</evidence>
<dbReference type="SMART" id="SM01372">
    <property type="entry name" value="E2F_TDP"/>
    <property type="match status" value="1"/>
</dbReference>
<dbReference type="InParanoid" id="A0A5E4F470"/>
<dbReference type="Gene3D" id="1.10.10.10">
    <property type="entry name" value="Winged helix-like DNA-binding domain superfamily/Winged helix DNA-binding domain"/>
    <property type="match status" value="1"/>
</dbReference>
<reference evidence="11 14" key="3">
    <citation type="journal article" date="2022" name="G3 (Bethesda)">
        <title>Whole-genome sequence and methylome profiling of the almond [Prunus dulcis (Mill.) D.A. Webb] cultivar 'Nonpareil'.</title>
        <authorList>
            <person name="D'Amico-Willman K.M."/>
            <person name="Ouma W.Z."/>
            <person name="Meulia T."/>
            <person name="Sideli G.M."/>
            <person name="Gradziel T.M."/>
            <person name="Fresnedo-Ramirez J."/>
        </authorList>
    </citation>
    <scope>NUCLEOTIDE SEQUENCE [LARGE SCALE GENOMIC DNA]</scope>
    <source>
        <strain evidence="11">Clone GOH B32 T37-40</strain>
    </source>
</reference>
<feature type="domain" description="Transcription factor DP C-terminal" evidence="9">
    <location>
        <begin position="199"/>
        <end position="337"/>
    </location>
</feature>
<evidence type="ECO:0000259" key="9">
    <source>
        <dbReference type="SMART" id="SM01138"/>
    </source>
</evidence>
<dbReference type="SMART" id="SM01138">
    <property type="entry name" value="DP"/>
    <property type="match status" value="1"/>
</dbReference>
<protein>
    <submittedName>
        <fullName evidence="12">PREDICTED: mRNAion factor</fullName>
    </submittedName>
</protein>
<evidence type="ECO:0000313" key="11">
    <source>
        <dbReference type="EMBL" id="KAI5325604.1"/>
    </source>
</evidence>
<accession>A0A5E4F470</accession>
<dbReference type="InterPro" id="IPR003316">
    <property type="entry name" value="E2F_WHTH_DNA-bd_dom"/>
</dbReference>
<dbReference type="InterPro" id="IPR036388">
    <property type="entry name" value="WH-like_DNA-bd_sf"/>
</dbReference>
<evidence type="ECO:0000256" key="6">
    <source>
        <dbReference type="ARBA" id="ARBA00023242"/>
    </source>
</evidence>
<dbReference type="Gramene" id="VVA22616">
    <property type="protein sequence ID" value="VVA22616"/>
    <property type="gene ID" value="Prudul26B000927"/>
</dbReference>
<dbReference type="EMBL" id="JAJFAZ020000006">
    <property type="protein sequence ID" value="KAI5325604.1"/>
    <property type="molecule type" value="Genomic_DNA"/>
</dbReference>
<dbReference type="PANTHER" id="PTHR12548">
    <property type="entry name" value="TRANSCRIPTION FACTOR DP"/>
    <property type="match status" value="1"/>
</dbReference>
<name>A0A5E4F470_PRUDU</name>
<dbReference type="CDD" id="cd14458">
    <property type="entry name" value="DP_DD"/>
    <property type="match status" value="1"/>
</dbReference>
<evidence type="ECO:0000256" key="4">
    <source>
        <dbReference type="ARBA" id="ARBA00023125"/>
    </source>
</evidence>
<keyword evidence="4 8" id="KW-0238">DNA-binding</keyword>
<evidence type="ECO:0000256" key="7">
    <source>
        <dbReference type="ARBA" id="ARBA00023306"/>
    </source>
</evidence>
<dbReference type="GO" id="GO:0000981">
    <property type="term" value="F:DNA-binding transcription factor activity, RNA polymerase II-specific"/>
    <property type="evidence" value="ECO:0007669"/>
    <property type="project" value="TreeGrafter"/>
</dbReference>
<dbReference type="GO" id="GO:0070176">
    <property type="term" value="C:DRM complex"/>
    <property type="evidence" value="ECO:0007669"/>
    <property type="project" value="EnsemblPlants"/>
</dbReference>
<sequence length="344" mass="38480">MNLGLGYSNPMWAKRRAWWRKNQISGGLRFSFETPRSSECSQLNIMDDNYSGDSLGGFFQKHSSAESSVSASLNNAAAFGSARRSITFDHDDTGTASVETNAPKKKRVSRMTGGGLRQFSAIVCDLLESKGRTTYAELADYIMSELAGNDSETATSLSEFNDKNIPRRVYDALNVLEALDIITRVKKEIKWNGIPDRKMDLEGMKAECVRMMNRIGRKTAYLKDLEEQFADLQNLMFCNKELLKSGNTHPGGFSLPFILVQTSRDAAVEIEISEDKHMVHFDFNSAPFFLHDDTYILKLLRRHQRPERTNVSQNSSVQTPSPCPSIVSGGAGPFYWNSGTETPN</sequence>
<gene>
    <name evidence="12" type="ORF">ALMOND_2B000927</name>
    <name evidence="11" type="ORF">L3X38_034678</name>
</gene>
<dbReference type="InterPro" id="IPR037241">
    <property type="entry name" value="E2F-DP_heterodim"/>
</dbReference>
<evidence type="ECO:0000256" key="5">
    <source>
        <dbReference type="ARBA" id="ARBA00023163"/>
    </source>
</evidence>
<dbReference type="InterPro" id="IPR036390">
    <property type="entry name" value="WH_DNA-bd_sf"/>
</dbReference>
<evidence type="ECO:0000313" key="12">
    <source>
        <dbReference type="EMBL" id="VVA22616.1"/>
    </source>
</evidence>
<dbReference type="InterPro" id="IPR015648">
    <property type="entry name" value="Transcrpt_fac_DP"/>
</dbReference>
<reference evidence="13" key="2">
    <citation type="journal article" date="2020" name="Plant J.">
        <title>Transposons played a major role in the diversification between the closely related almond and peach genomes: results from the almond genome sequence.</title>
        <authorList>
            <person name="Alioto T."/>
            <person name="Alexiou K.G."/>
            <person name="Bardil A."/>
            <person name="Barteri F."/>
            <person name="Castanera R."/>
            <person name="Cruz F."/>
            <person name="Dhingra A."/>
            <person name="Duval H."/>
            <person name="Fernandez I Marti A."/>
            <person name="Frias L."/>
            <person name="Galan B."/>
            <person name="Garcia J.L."/>
            <person name="Howad W."/>
            <person name="Gomez-Garrido J."/>
            <person name="Gut M."/>
            <person name="Julca I."/>
            <person name="Morata J."/>
            <person name="Puigdomenech P."/>
            <person name="Ribeca P."/>
            <person name="Rubio Cabetas M.J."/>
            <person name="Vlasova A."/>
            <person name="Wirthensohn M."/>
            <person name="Garcia-Mas J."/>
            <person name="Gabaldon T."/>
            <person name="Casacuberta J.M."/>
            <person name="Arus P."/>
        </authorList>
    </citation>
    <scope>NUCLEOTIDE SEQUENCE [LARGE SCALE GENOMIC DNA]</scope>
    <source>
        <strain evidence="13">cv. Texas</strain>
    </source>
</reference>
<comment type="similarity">
    <text evidence="2 8">Belongs to the E2F/DP family.</text>
</comment>
<dbReference type="SUPFAM" id="SSF46785">
    <property type="entry name" value="Winged helix' DNA-binding domain"/>
    <property type="match status" value="1"/>
</dbReference>
<evidence type="ECO:0000256" key="2">
    <source>
        <dbReference type="ARBA" id="ARBA00010940"/>
    </source>
</evidence>
<evidence type="ECO:0000259" key="10">
    <source>
        <dbReference type="SMART" id="SM01372"/>
    </source>
</evidence>
<keyword evidence="3 8" id="KW-0805">Transcription regulation</keyword>
<feature type="domain" description="E2F/DP family winged-helix DNA-binding" evidence="10">
    <location>
        <begin position="111"/>
        <end position="193"/>
    </location>
</feature>
<evidence type="ECO:0000313" key="14">
    <source>
        <dbReference type="Proteomes" id="UP001054821"/>
    </source>
</evidence>
<keyword evidence="6 8" id="KW-0539">Nucleus</keyword>
<dbReference type="GO" id="GO:0051726">
    <property type="term" value="P:regulation of cell cycle"/>
    <property type="evidence" value="ECO:0007669"/>
    <property type="project" value="InterPro"/>
</dbReference>
<dbReference type="GO" id="GO:0000977">
    <property type="term" value="F:RNA polymerase II transcription regulatory region sequence-specific DNA binding"/>
    <property type="evidence" value="ECO:0007669"/>
    <property type="project" value="TreeGrafter"/>
</dbReference>
<dbReference type="OMA" id="YPPFRPC"/>
<comment type="subcellular location">
    <subcellularLocation>
        <location evidence="1 8">Nucleus</location>
    </subcellularLocation>
</comment>
<organism evidence="12 13">
    <name type="scientific">Prunus dulcis</name>
    <name type="common">Almond</name>
    <name type="synonym">Amygdalus dulcis</name>
    <dbReference type="NCBI Taxonomy" id="3755"/>
    <lineage>
        <taxon>Eukaryota</taxon>
        <taxon>Viridiplantae</taxon>
        <taxon>Streptophyta</taxon>
        <taxon>Embryophyta</taxon>
        <taxon>Tracheophyta</taxon>
        <taxon>Spermatophyta</taxon>
        <taxon>Magnoliopsida</taxon>
        <taxon>eudicotyledons</taxon>
        <taxon>Gunneridae</taxon>
        <taxon>Pentapetalae</taxon>
        <taxon>rosids</taxon>
        <taxon>fabids</taxon>
        <taxon>Rosales</taxon>
        <taxon>Rosaceae</taxon>
        <taxon>Amygdaloideae</taxon>
        <taxon>Amygdaleae</taxon>
        <taxon>Prunus</taxon>
    </lineage>
</organism>
<keyword evidence="5 8" id="KW-0804">Transcription</keyword>
<dbReference type="Pfam" id="PF08781">
    <property type="entry name" value="DP"/>
    <property type="match status" value="1"/>
</dbReference>
<keyword evidence="14" id="KW-1185">Reference proteome</keyword>
<evidence type="ECO:0000256" key="8">
    <source>
        <dbReference type="RuleBase" id="RU003796"/>
    </source>
</evidence>
<keyword evidence="7" id="KW-0131">Cell cycle</keyword>
<proteinExistence type="inferred from homology"/>
<dbReference type="SUPFAM" id="SSF144074">
    <property type="entry name" value="E2F-DP heterodimerization region"/>
    <property type="match status" value="1"/>
</dbReference>
<dbReference type="Pfam" id="PF02319">
    <property type="entry name" value="WHD_E2F_TDP"/>
    <property type="match status" value="1"/>
</dbReference>
<dbReference type="Gene3D" id="1.20.140.80">
    <property type="entry name" value="Transcription factor DP"/>
    <property type="match status" value="1"/>
</dbReference>
<dbReference type="EMBL" id="CABIKO010000062">
    <property type="protein sequence ID" value="VVA22616.1"/>
    <property type="molecule type" value="Genomic_DNA"/>
</dbReference>
<reference evidence="12" key="1">
    <citation type="submission" date="2019-07" db="EMBL/GenBank/DDBJ databases">
        <authorList>
            <person name="Alioto T."/>
            <person name="Alioto T."/>
            <person name="Gomez Garrido J."/>
        </authorList>
    </citation>
    <scope>NUCLEOTIDE SEQUENCE</scope>
</reference>
<dbReference type="AlphaFoldDB" id="A0A5E4F470"/>
<dbReference type="PANTHER" id="PTHR12548:SF19">
    <property type="entry name" value="TRANSCRIPTION FACTOR-LIKE PROTEIN DPA"/>
    <property type="match status" value="1"/>
</dbReference>
<dbReference type="InterPro" id="IPR014889">
    <property type="entry name" value="Transc_factor_DP_C"/>
</dbReference>